<keyword evidence="6" id="KW-0238">DNA-binding</keyword>
<keyword evidence="3 9" id="KW-0378">Hydrolase</keyword>
<keyword evidence="1 9" id="KW-0547">Nucleotide-binding</keyword>
<dbReference type="OrthoDB" id="192530at2759"/>
<dbReference type="GO" id="GO:0006281">
    <property type="term" value="P:DNA repair"/>
    <property type="evidence" value="ECO:0007669"/>
    <property type="project" value="UniProtKB-KW"/>
</dbReference>
<dbReference type="SMART" id="SM00382">
    <property type="entry name" value="AAA"/>
    <property type="match status" value="1"/>
</dbReference>
<name>A0A5A8EFV3_CAFRO</name>
<comment type="caution">
    <text evidence="12">The sequence shown here is derived from an EMBL/GenBank/DDBJ whole genome shotgun (WGS) entry which is preliminary data.</text>
</comment>
<comment type="catalytic activity">
    <reaction evidence="9">
        <text>ATP + H2O = ADP + phosphate + H(+)</text>
        <dbReference type="Rhea" id="RHEA:13065"/>
        <dbReference type="ChEBI" id="CHEBI:15377"/>
        <dbReference type="ChEBI" id="CHEBI:15378"/>
        <dbReference type="ChEBI" id="CHEBI:30616"/>
        <dbReference type="ChEBI" id="CHEBI:43474"/>
        <dbReference type="ChEBI" id="CHEBI:456216"/>
        <dbReference type="EC" id="5.6.2.3"/>
    </reaction>
</comment>
<feature type="compositionally biased region" description="Low complexity" evidence="10">
    <location>
        <begin position="594"/>
        <end position="618"/>
    </location>
</feature>
<keyword evidence="7 9" id="KW-0234">DNA repair</keyword>
<comment type="similarity">
    <text evidence="9">Belongs to the helicase family.</text>
</comment>
<comment type="cofactor">
    <cofactor evidence="9">
        <name>Mg(2+)</name>
        <dbReference type="ChEBI" id="CHEBI:18420"/>
    </cofactor>
</comment>
<evidence type="ECO:0000313" key="12">
    <source>
        <dbReference type="EMBL" id="KAA0176134.1"/>
    </source>
</evidence>
<evidence type="ECO:0000259" key="11">
    <source>
        <dbReference type="SMART" id="SM00382"/>
    </source>
</evidence>
<protein>
    <recommendedName>
        <fullName evidence="9">ATP-dependent DNA helicase</fullName>
        <ecNumber evidence="9">5.6.2.3</ecNumber>
    </recommendedName>
</protein>
<dbReference type="Proteomes" id="UP000322899">
    <property type="component" value="Unassembled WGS sequence"/>
</dbReference>
<keyword evidence="8" id="KW-0413">Isomerase</keyword>
<evidence type="ECO:0000256" key="2">
    <source>
        <dbReference type="ARBA" id="ARBA00022763"/>
    </source>
</evidence>
<proteinExistence type="inferred from homology"/>
<feature type="region of interest" description="Disordered" evidence="10">
    <location>
        <begin position="262"/>
        <end position="300"/>
    </location>
</feature>
<dbReference type="CDD" id="cd18037">
    <property type="entry name" value="DEXSc_Pif1_like"/>
    <property type="match status" value="1"/>
</dbReference>
<evidence type="ECO:0000256" key="10">
    <source>
        <dbReference type="SAM" id="MobiDB-lite"/>
    </source>
</evidence>
<reference evidence="12 13" key="1">
    <citation type="submission" date="2019-07" db="EMBL/GenBank/DDBJ databases">
        <title>Genomes of Cafeteria roenbergensis.</title>
        <authorList>
            <person name="Fischer M.G."/>
            <person name="Hackl T."/>
            <person name="Roman M."/>
        </authorList>
    </citation>
    <scope>NUCLEOTIDE SEQUENCE [LARGE SCALE GENOMIC DNA]</scope>
    <source>
        <strain evidence="12 13">E4-10P</strain>
    </source>
</reference>
<dbReference type="GO" id="GO:0005524">
    <property type="term" value="F:ATP binding"/>
    <property type="evidence" value="ECO:0007669"/>
    <property type="project" value="UniProtKB-KW"/>
</dbReference>
<dbReference type="PANTHER" id="PTHR47642">
    <property type="entry name" value="ATP-DEPENDENT DNA HELICASE"/>
    <property type="match status" value="1"/>
</dbReference>
<gene>
    <name evidence="12" type="ORF">FNF27_02523</name>
</gene>
<evidence type="ECO:0000256" key="5">
    <source>
        <dbReference type="ARBA" id="ARBA00022840"/>
    </source>
</evidence>
<dbReference type="AlphaFoldDB" id="A0A5A8EFV3"/>
<dbReference type="InterPro" id="IPR027417">
    <property type="entry name" value="P-loop_NTPase"/>
</dbReference>
<organism evidence="12 13">
    <name type="scientific">Cafeteria roenbergensis</name>
    <name type="common">Marine flagellate</name>
    <dbReference type="NCBI Taxonomy" id="33653"/>
    <lineage>
        <taxon>Eukaryota</taxon>
        <taxon>Sar</taxon>
        <taxon>Stramenopiles</taxon>
        <taxon>Bigyra</taxon>
        <taxon>Opalozoa</taxon>
        <taxon>Bicosoecida</taxon>
        <taxon>Cafeteriaceae</taxon>
        <taxon>Cafeteria</taxon>
    </lineage>
</organism>
<dbReference type="Pfam" id="PF05970">
    <property type="entry name" value="PIF1"/>
    <property type="match status" value="1"/>
</dbReference>
<dbReference type="EMBL" id="VLTO01000010">
    <property type="protein sequence ID" value="KAA0176134.1"/>
    <property type="molecule type" value="Genomic_DNA"/>
</dbReference>
<feature type="domain" description="AAA+ ATPase" evidence="11">
    <location>
        <begin position="121"/>
        <end position="277"/>
    </location>
</feature>
<dbReference type="GO" id="GO:0016887">
    <property type="term" value="F:ATP hydrolysis activity"/>
    <property type="evidence" value="ECO:0007669"/>
    <property type="project" value="RHEA"/>
</dbReference>
<dbReference type="SUPFAM" id="SSF52540">
    <property type="entry name" value="P-loop containing nucleoside triphosphate hydrolases"/>
    <property type="match status" value="2"/>
</dbReference>
<keyword evidence="2 9" id="KW-0227">DNA damage</keyword>
<dbReference type="Gene3D" id="3.40.50.300">
    <property type="entry name" value="P-loop containing nucleotide triphosphate hydrolases"/>
    <property type="match status" value="2"/>
</dbReference>
<dbReference type="CDD" id="cd18809">
    <property type="entry name" value="SF1_C_RecD"/>
    <property type="match status" value="1"/>
</dbReference>
<dbReference type="InterPro" id="IPR003593">
    <property type="entry name" value="AAA+_ATPase"/>
</dbReference>
<dbReference type="Pfam" id="PF21530">
    <property type="entry name" value="Pif1_2B_dom"/>
    <property type="match status" value="1"/>
</dbReference>
<evidence type="ECO:0000313" key="13">
    <source>
        <dbReference type="Proteomes" id="UP000322899"/>
    </source>
</evidence>
<dbReference type="GO" id="GO:0000723">
    <property type="term" value="P:telomere maintenance"/>
    <property type="evidence" value="ECO:0007669"/>
    <property type="project" value="InterPro"/>
</dbReference>
<dbReference type="InterPro" id="IPR010285">
    <property type="entry name" value="DNA_helicase_pif1-like_DEAD"/>
</dbReference>
<feature type="region of interest" description="Disordered" evidence="10">
    <location>
        <begin position="82"/>
        <end position="108"/>
    </location>
</feature>
<dbReference type="EC" id="5.6.2.3" evidence="9"/>
<dbReference type="GO" id="GO:0006310">
    <property type="term" value="P:DNA recombination"/>
    <property type="evidence" value="ECO:0007669"/>
    <property type="project" value="UniProtKB-KW"/>
</dbReference>
<evidence type="ECO:0000256" key="8">
    <source>
        <dbReference type="ARBA" id="ARBA00023235"/>
    </source>
</evidence>
<keyword evidence="5 9" id="KW-0067">ATP-binding</keyword>
<dbReference type="Gene3D" id="2.30.30.940">
    <property type="match status" value="1"/>
</dbReference>
<feature type="region of interest" description="Disordered" evidence="10">
    <location>
        <begin position="591"/>
        <end position="618"/>
    </location>
</feature>
<keyword evidence="9" id="KW-0233">DNA recombination</keyword>
<evidence type="ECO:0000256" key="3">
    <source>
        <dbReference type="ARBA" id="ARBA00022801"/>
    </source>
</evidence>
<evidence type="ECO:0000256" key="7">
    <source>
        <dbReference type="ARBA" id="ARBA00023204"/>
    </source>
</evidence>
<dbReference type="PANTHER" id="PTHR47642:SF5">
    <property type="entry name" value="ATP-DEPENDENT DNA HELICASE"/>
    <property type="match status" value="1"/>
</dbReference>
<evidence type="ECO:0000256" key="4">
    <source>
        <dbReference type="ARBA" id="ARBA00022806"/>
    </source>
</evidence>
<dbReference type="GO" id="GO:0043139">
    <property type="term" value="F:5'-3' DNA helicase activity"/>
    <property type="evidence" value="ECO:0007669"/>
    <property type="project" value="UniProtKB-EC"/>
</dbReference>
<keyword evidence="4 9" id="KW-0347">Helicase</keyword>
<accession>A0A5A8EFV3</accession>
<dbReference type="InterPro" id="IPR049163">
    <property type="entry name" value="Pif1-like_2B_dom"/>
</dbReference>
<sequence>MPRDEIEDAILAFVKKRAASPADIARCLVGSISARAFQDTGTFGALRRRNVSRDHVVNVIQRMIRQQRGITIDRHLGVIPTGPVAQPAHAARPPSAGHDDDDTSSAELSPGQARVLAAVSAGRSIFFTGPAGTGKSFLLRRAIESLRERHGAGAVFVTAATGIAACHIGGTTLHSFAGVGIAKHGAEAAAAAAVRSGNAVQRWRACRCLVVDEVSMVDAQLFEAVELTARRARRSNAPFGGVQLVLTGDFLQLPPVGLDEDDSAGGFGTRRGGRPAPASAGAGAGAGRGRGRGGKQAAPAPPAVKYCFESPRWAACVSESAMLQTVFRQRDQRFVDLLNSLRAGRAGDAERRLLASAGAEVAAAEARGEDPTRLFARNRDVDALNARKLASLPGEAVELEAVDGGEHPWLGTLQRNCAAPTSLRLKLGARVMLLKNVDVEAGLVNGATGRIVDFVRQPGAGEGAPADLPRVEFALRNSDGETHTVTRTVERSSWSSELGGVPVAWREQVPLKLAWALSIHKAQGMTLPLVDVSLAGVFARGQAYVALSRGVALSRIRVRGFSAGAVKASPRVLRFYAALQAAAAAREGAGGHAGPAAAAGSPAARRAAPGGAAASDAGGSAIDREVAALLAGLDANDLE</sequence>
<evidence type="ECO:0000256" key="1">
    <source>
        <dbReference type="ARBA" id="ARBA00022741"/>
    </source>
</evidence>
<evidence type="ECO:0000256" key="6">
    <source>
        <dbReference type="ARBA" id="ARBA00023125"/>
    </source>
</evidence>
<dbReference type="InterPro" id="IPR051055">
    <property type="entry name" value="PIF1_helicase"/>
</dbReference>
<evidence type="ECO:0000256" key="9">
    <source>
        <dbReference type="RuleBase" id="RU363044"/>
    </source>
</evidence>